<reference evidence="4 5" key="1">
    <citation type="submission" date="2024-07" db="EMBL/GenBank/DDBJ databases">
        <title>Draft sequence of the Neodothiora populina.</title>
        <authorList>
            <person name="Drown D.D."/>
            <person name="Schuette U.S."/>
            <person name="Buechlein A.B."/>
            <person name="Rusch D.R."/>
            <person name="Winton L.W."/>
            <person name="Adams G.A."/>
        </authorList>
    </citation>
    <scope>NUCLEOTIDE SEQUENCE [LARGE SCALE GENOMIC DNA]</scope>
    <source>
        <strain evidence="4 5">CPC 39397</strain>
    </source>
</reference>
<evidence type="ECO:0000313" key="5">
    <source>
        <dbReference type="Proteomes" id="UP001562354"/>
    </source>
</evidence>
<organism evidence="4 5">
    <name type="scientific">Neodothiora populina</name>
    <dbReference type="NCBI Taxonomy" id="2781224"/>
    <lineage>
        <taxon>Eukaryota</taxon>
        <taxon>Fungi</taxon>
        <taxon>Dikarya</taxon>
        <taxon>Ascomycota</taxon>
        <taxon>Pezizomycotina</taxon>
        <taxon>Dothideomycetes</taxon>
        <taxon>Dothideomycetidae</taxon>
        <taxon>Dothideales</taxon>
        <taxon>Dothioraceae</taxon>
        <taxon>Neodothiora</taxon>
    </lineage>
</organism>
<gene>
    <name evidence="4" type="ORF">AAFC00_005092</name>
</gene>
<protein>
    <recommendedName>
        <fullName evidence="3">Sacsin/Nov domain-containing protein</fullName>
    </recommendedName>
</protein>
<dbReference type="GeneID" id="95978792"/>
<feature type="domain" description="Sacsin/Nov" evidence="3">
    <location>
        <begin position="31"/>
        <end position="153"/>
    </location>
</feature>
<dbReference type="Pfam" id="PF12449">
    <property type="entry name" value="DUF3684"/>
    <property type="match status" value="1"/>
</dbReference>
<dbReference type="InterPro" id="IPR022155">
    <property type="entry name" value="DUF3684"/>
</dbReference>
<comment type="caution">
    <text evidence="4">The sequence shown here is derived from an EMBL/GenBank/DDBJ whole genome shotgun (WGS) entry which is preliminary data.</text>
</comment>
<evidence type="ECO:0000259" key="3">
    <source>
        <dbReference type="Pfam" id="PF25794"/>
    </source>
</evidence>
<dbReference type="NCBIfam" id="NF047352">
    <property type="entry name" value="P_loop_sacsin"/>
    <property type="match status" value="1"/>
</dbReference>
<sequence length="1796" mass="199475">MAAPIDYARLREQTMGSGLDEEAVTVNTRALIDKVLARYSGEWTTLRELIQNAADASAKKVVIKFETLPSPTIPVPSTADPSAQLRHVLLSHTLSRLLVSNDGEAFGENDWSRLKRIAEGNPDETKIGAFGVGFYSVFADCENPFVGSGDQTMAFYWKGNSLFTRRGRLPQGTSTGETCFVLDYRNTTSPVPNLLSICRFLSTSLTFVGLEKIELWLDQWNLATLHKTMAPSANVDIPSDINPKTKAGLMKIVGVDYQNAQIHASWMNVIGWTRVADHAQSLQQAADAAPPTQSLRSFFSRLTGSTNATGAAAKTAARAEEAAQRAIAEDLAGTSEATVFLRISTVNLQTYCSKTLAAELERATKKPPPKHTKIAILTSSYHETSQTTVSGSGSSKAGDIFASVLPTKNGRIFIGFPTAQTSGLLAHISAPSVIPTVERENIDLNARWVRDWNVEMLRVAGIACRVAYNGEMLELKASLERQMTKSGTKKVTKQDLATILPAAVHTFKQYTYQESTPSPQVGQIVEEAFWTCNQKASVTIVSTRGVLPSNEVRIASEELSFVDGIPVVPDEIVDGNALFLNKLKDFGLLSDITTQDIKKELEARALDEAQLSELLKWAARKLANESLDVSAISTMFDGTVATVDQQENKTYPSPVLLLGAIDAFPNVTKIPIDLPVPPTTIPFRFIKGIPKNQLEAFGWTELQIVPWLRYLLEKDGSGLPSEQSFTTSVPFALQVLPVLSKGWDALSQPSKNTVSEMLSTRTVIPTKLGLRKPSQAYFSSVKLFDDLPTVQGLQGVKEKFLGAIGVRKTVELSVVFERLMAKSTNENGVAESKWSHVDLIKYLVSVREDIPVEDMSKLQKTPVCPVEKPGEVGKPNGGKLFRINELYEPNQSMRDLQLPLLHWPEPLRKSSPEHRFLILLGLRTYPEVIDMVAIMAKAATNGDAKMYDMALRYYITNFHTNGYRRFPMGSVSTPFLPIQGQPLTKLALPIECFANKRAAILGFNILREDLRDDAHLFGVEADPAIIVCADRLIRNPPKTKAEAKDMFGYFAGRLGEIGASGHLAEKLGESRIVPVLKRSPGDTVDKSDKVRLVTPRSCFLGDSNAYGDIFDFVDFGSEANSFLLKIGSKHEPSATELAGMLMREPGRLLNALGFEKYSSLLRRIADNIPALKADKTLWAGLQKSACLLAVKEISAPTNGKAAAADDEYNEYDEDASIKEYHLMTPADIIIVDDYTSFRLFRDKLTYAPQEEALEKFYVSLGAPYLSQVVEDDQRMGPLLPDQSGAKSLQRLLNERCRLFLHDHAPEAIRHDAKWLEKTLVIRMTSFLTLKKTLRHGYNLVHNEKRTAALHRETKRDATLYITQSPDMYEISRAIMTLLIKRPKQQDFLALEMIMESNLRRLKAKGYNVDRILRQKAAESRVAESERLKELEEQQKRAAEEERALQAQQGSLYPQLSQQNGLAQIPNRPIQTPDRTRAIPGAFETSPESVPTSAQEKRKTGFFSQFKETLGLNMVSDAQKHIKGLERNRDNYYKAQEQFIEDERKATEEAGGRPPPYTHQDATLPPPPPHPDHVEQVTPAPVLSQNLRSAAQASRAYDSTTLFDQPTTREIKETPTYCDTTPATNLRLWAESSAGVKVYLDDSIATVERDALVNAHKSAINVFAYLLLDISSIYDLRPQSLHIFYNTSGSSIAFNKGGAIFCNLRYFLQLHMPNWNDHRDDAKGKCAALVYWFVTVAHELAHNIEQTHNSAHGFYTESFIGEFWFEVSKKCGIWVQEAREAAASAAGQQQGQRSLMD</sequence>
<keyword evidence="1" id="KW-0175">Coiled coil</keyword>
<evidence type="ECO:0000256" key="1">
    <source>
        <dbReference type="SAM" id="Coils"/>
    </source>
</evidence>
<name>A0ABR3PK47_9PEZI</name>
<feature type="region of interest" description="Disordered" evidence="2">
    <location>
        <begin position="1462"/>
        <end position="1497"/>
    </location>
</feature>
<accession>A0ABR3PK47</accession>
<dbReference type="EMBL" id="JBFMKM010000004">
    <property type="protein sequence ID" value="KAL1306383.1"/>
    <property type="molecule type" value="Genomic_DNA"/>
</dbReference>
<proteinExistence type="predicted"/>
<keyword evidence="5" id="KW-1185">Reference proteome</keyword>
<dbReference type="PANTHER" id="PTHR47839:SF1">
    <property type="entry name" value="DOMAIN PROTEIN, PUTATIVE (AFU_ORTHOLOGUE AFUA_6G04830)-RELATED"/>
    <property type="match status" value="1"/>
</dbReference>
<dbReference type="InterPro" id="IPR036890">
    <property type="entry name" value="HATPase_C_sf"/>
</dbReference>
<dbReference type="Pfam" id="PF25794">
    <property type="entry name" value="SACS"/>
    <property type="match status" value="1"/>
</dbReference>
<feature type="coiled-coil region" evidence="1">
    <location>
        <begin position="1413"/>
        <end position="1450"/>
    </location>
</feature>
<dbReference type="Gene3D" id="3.30.565.10">
    <property type="entry name" value="Histidine kinase-like ATPase, C-terminal domain"/>
    <property type="match status" value="1"/>
</dbReference>
<feature type="region of interest" description="Disordered" evidence="2">
    <location>
        <begin position="1544"/>
        <end position="1575"/>
    </location>
</feature>
<dbReference type="InterPro" id="IPR058210">
    <property type="entry name" value="SACS/Nov_dom"/>
</dbReference>
<dbReference type="SUPFAM" id="SSF55874">
    <property type="entry name" value="ATPase domain of HSP90 chaperone/DNA topoisomerase II/histidine kinase"/>
    <property type="match status" value="1"/>
</dbReference>
<dbReference type="RefSeq" id="XP_069202656.1">
    <property type="nucleotide sequence ID" value="XM_069344832.1"/>
</dbReference>
<dbReference type="Proteomes" id="UP001562354">
    <property type="component" value="Unassembled WGS sequence"/>
</dbReference>
<dbReference type="PANTHER" id="PTHR47839">
    <property type="entry name" value="DOMAIN PROTEIN, PUTATIVE (AFU_ORTHOLOGUE AFUA_6G04830)-RELATED"/>
    <property type="match status" value="1"/>
</dbReference>
<evidence type="ECO:0000313" key="4">
    <source>
        <dbReference type="EMBL" id="KAL1306383.1"/>
    </source>
</evidence>
<evidence type="ECO:0000256" key="2">
    <source>
        <dbReference type="SAM" id="MobiDB-lite"/>
    </source>
</evidence>